<dbReference type="PANTHER" id="PTHR45138:SF9">
    <property type="entry name" value="DIGUANYLATE CYCLASE DGCM-RELATED"/>
    <property type="match status" value="1"/>
</dbReference>
<dbReference type="SMART" id="SM00267">
    <property type="entry name" value="GGDEF"/>
    <property type="match status" value="1"/>
</dbReference>
<keyword evidence="3" id="KW-0614">Plasmid</keyword>
<dbReference type="Gene3D" id="3.30.70.270">
    <property type="match status" value="1"/>
</dbReference>
<dbReference type="SUPFAM" id="SSF55073">
    <property type="entry name" value="Nucleotide cyclase"/>
    <property type="match status" value="1"/>
</dbReference>
<feature type="domain" description="GGDEF" evidence="2">
    <location>
        <begin position="235"/>
        <end position="358"/>
    </location>
</feature>
<feature type="transmembrane region" description="Helical" evidence="1">
    <location>
        <begin position="221"/>
        <end position="244"/>
    </location>
</feature>
<dbReference type="AlphaFoldDB" id="A0A6C0PC87"/>
<dbReference type="GO" id="GO:0043709">
    <property type="term" value="P:cell adhesion involved in single-species biofilm formation"/>
    <property type="evidence" value="ECO:0007669"/>
    <property type="project" value="TreeGrafter"/>
</dbReference>
<dbReference type="CDD" id="cd01949">
    <property type="entry name" value="GGDEF"/>
    <property type="match status" value="1"/>
</dbReference>
<dbReference type="PROSITE" id="PS50887">
    <property type="entry name" value="GGDEF"/>
    <property type="match status" value="1"/>
</dbReference>
<evidence type="ECO:0000259" key="2">
    <source>
        <dbReference type="PROSITE" id="PS50887"/>
    </source>
</evidence>
<feature type="transmembrane region" description="Helical" evidence="1">
    <location>
        <begin position="150"/>
        <end position="169"/>
    </location>
</feature>
<feature type="transmembrane region" description="Helical" evidence="1">
    <location>
        <begin position="181"/>
        <end position="201"/>
    </location>
</feature>
<sequence>MANTILTGATGEVYYASLTILIMLLMLFLSIRLLISRQKRAYLTLSLCMAFSLLGQILLLGASFMVAQGRGISIAHNLVNTTSFILANIGVYQLYGGTTKKVSKTSYILLGIAALVSFFPLASGIYAIFLVGFAFFAIRPLLDDGATKYQIGNGMYALATLAHFFERYTSLGAGIAAADNLFRISFFVVLFLIILDKVLSLMESSYNKSTRDPLTGLYNRFYFYTTVSFLVADGNPISVVFFDLDNFKKLNDTRGHAEGDRALKAVASILKEESEEVGIAGRYGGEEMVMLIDDLSINVADLAERIRARIEEETSVTASIGYASLAEGDSSDSLITHADKAMYVSKKSGKNRVHGYSTLSEEQLAMLVS</sequence>
<evidence type="ECO:0000256" key="1">
    <source>
        <dbReference type="SAM" id="Phobius"/>
    </source>
</evidence>
<dbReference type="NCBIfam" id="TIGR00254">
    <property type="entry name" value="GGDEF"/>
    <property type="match status" value="1"/>
</dbReference>
<evidence type="ECO:0000313" key="3">
    <source>
        <dbReference type="EMBL" id="QHW35423.1"/>
    </source>
</evidence>
<reference evidence="3 4" key="1">
    <citation type="submission" date="2020-02" db="EMBL/GenBank/DDBJ databases">
        <title>Paenibacillus sp. nov., isolated from rhizosphere soil of tomato.</title>
        <authorList>
            <person name="Weon H.-Y."/>
            <person name="Lee S.A."/>
        </authorList>
    </citation>
    <scope>NUCLEOTIDE SEQUENCE [LARGE SCALE GENOMIC DNA]</scope>
    <source>
        <strain evidence="3 4">14171R-81</strain>
        <plasmid evidence="3 4">unnamed1</plasmid>
    </source>
</reference>
<accession>A0A6C0PC87</accession>
<keyword evidence="1" id="KW-0472">Membrane</keyword>
<keyword evidence="1" id="KW-1133">Transmembrane helix</keyword>
<dbReference type="InterPro" id="IPR000160">
    <property type="entry name" value="GGDEF_dom"/>
</dbReference>
<dbReference type="GO" id="GO:1902201">
    <property type="term" value="P:negative regulation of bacterial-type flagellum-dependent cell motility"/>
    <property type="evidence" value="ECO:0007669"/>
    <property type="project" value="TreeGrafter"/>
</dbReference>
<dbReference type="InterPro" id="IPR050469">
    <property type="entry name" value="Diguanylate_Cyclase"/>
</dbReference>
<feature type="transmembrane region" description="Helical" evidence="1">
    <location>
        <begin position="78"/>
        <end position="95"/>
    </location>
</feature>
<geneLocation type="plasmid" evidence="3 4">
    <name>unnamed1</name>
</geneLocation>
<dbReference type="EMBL" id="CP048287">
    <property type="protein sequence ID" value="QHW35423.1"/>
    <property type="molecule type" value="Genomic_DNA"/>
</dbReference>
<dbReference type="Proteomes" id="UP000479114">
    <property type="component" value="Plasmid unnamed1"/>
</dbReference>
<dbReference type="GO" id="GO:0005886">
    <property type="term" value="C:plasma membrane"/>
    <property type="evidence" value="ECO:0007669"/>
    <property type="project" value="TreeGrafter"/>
</dbReference>
<dbReference type="InterPro" id="IPR029787">
    <property type="entry name" value="Nucleotide_cyclase"/>
</dbReference>
<name>A0A6C0PC87_9BACL</name>
<feature type="transmembrane region" description="Helical" evidence="1">
    <location>
        <begin position="42"/>
        <end position="66"/>
    </location>
</feature>
<feature type="transmembrane region" description="Helical" evidence="1">
    <location>
        <begin position="107"/>
        <end position="138"/>
    </location>
</feature>
<organism evidence="3 4">
    <name type="scientific">Paenibacillus rhizovicinus</name>
    <dbReference type="NCBI Taxonomy" id="2704463"/>
    <lineage>
        <taxon>Bacteria</taxon>
        <taxon>Bacillati</taxon>
        <taxon>Bacillota</taxon>
        <taxon>Bacilli</taxon>
        <taxon>Bacillales</taxon>
        <taxon>Paenibacillaceae</taxon>
        <taxon>Paenibacillus</taxon>
    </lineage>
</organism>
<keyword evidence="4" id="KW-1185">Reference proteome</keyword>
<evidence type="ECO:0000313" key="4">
    <source>
        <dbReference type="Proteomes" id="UP000479114"/>
    </source>
</evidence>
<proteinExistence type="predicted"/>
<dbReference type="Pfam" id="PF00990">
    <property type="entry name" value="GGDEF"/>
    <property type="match status" value="1"/>
</dbReference>
<dbReference type="GO" id="GO:0052621">
    <property type="term" value="F:diguanylate cyclase activity"/>
    <property type="evidence" value="ECO:0007669"/>
    <property type="project" value="TreeGrafter"/>
</dbReference>
<dbReference type="KEGG" id="prz:GZH47_31485"/>
<dbReference type="PANTHER" id="PTHR45138">
    <property type="entry name" value="REGULATORY COMPONENTS OF SENSORY TRANSDUCTION SYSTEM"/>
    <property type="match status" value="1"/>
</dbReference>
<feature type="transmembrane region" description="Helical" evidence="1">
    <location>
        <begin position="13"/>
        <end position="35"/>
    </location>
</feature>
<protein>
    <submittedName>
        <fullName evidence="3">GGDEF domain-containing protein</fullName>
    </submittedName>
</protein>
<dbReference type="InterPro" id="IPR043128">
    <property type="entry name" value="Rev_trsase/Diguanyl_cyclase"/>
</dbReference>
<dbReference type="RefSeq" id="WP_162645570.1">
    <property type="nucleotide sequence ID" value="NZ_CP048287.1"/>
</dbReference>
<gene>
    <name evidence="3" type="ORF">GZH47_31485</name>
</gene>
<keyword evidence="1" id="KW-0812">Transmembrane</keyword>